<proteinExistence type="predicted"/>
<accession>A0A4R6RBP2</accession>
<dbReference type="Proteomes" id="UP000295176">
    <property type="component" value="Unassembled WGS sequence"/>
</dbReference>
<sequence length="365" mass="42470">MNIEFHYYMTYLIAARAGFKPGKAEIIAYASQYIDDNDLIYNIDQNSNFEYSNYISQTKNITRPKKNLFRIYPVFHFIPGDPLADSARRRDGKLHLLNTTPDSKNARKVLKLGLDSNNLYKIGLAIHSFADSFAHQNFVGYYDEFNLVEGIQQKLSSIFDRSVYKIGHAAAGHRPDIPHALWQDPRLCESNSLRDNKEIFLQAAGRIFEELKKYQDPAATPAEINSEKEELLADLGAVIGKKSECPELFKVNSRKRRLNCCRKLSLKNEYGAEKLNNYDPSLWFNEAIKINTGFLKIDRSCSWQRLGLDCFSKYFKFLKSCYSWKTETYQKTHWFKFQEAVKEMQEEIIDLLDPVVFERLELANW</sequence>
<protein>
    <submittedName>
        <fullName evidence="1">Uncharacterized protein</fullName>
    </submittedName>
</protein>
<organism evidence="1 2">
    <name type="scientific">Halanaerobium saccharolyticum</name>
    <dbReference type="NCBI Taxonomy" id="43595"/>
    <lineage>
        <taxon>Bacteria</taxon>
        <taxon>Bacillati</taxon>
        <taxon>Bacillota</taxon>
        <taxon>Clostridia</taxon>
        <taxon>Halanaerobiales</taxon>
        <taxon>Halanaerobiaceae</taxon>
        <taxon>Halanaerobium</taxon>
    </lineage>
</organism>
<comment type="caution">
    <text evidence="1">The sequence shown here is derived from an EMBL/GenBank/DDBJ whole genome shotgun (WGS) entry which is preliminary data.</text>
</comment>
<evidence type="ECO:0000313" key="1">
    <source>
        <dbReference type="EMBL" id="TDP83056.1"/>
    </source>
</evidence>
<dbReference type="RefSeq" id="WP_133531301.1">
    <property type="nucleotide sequence ID" value="NZ_SNXX01000045.1"/>
</dbReference>
<evidence type="ECO:0000313" key="2">
    <source>
        <dbReference type="Proteomes" id="UP000295176"/>
    </source>
</evidence>
<dbReference type="AlphaFoldDB" id="A0A4R6RBP2"/>
<reference evidence="1 2" key="1">
    <citation type="submission" date="2019-03" db="EMBL/GenBank/DDBJ databases">
        <title>Subsurface microbial communities from deep shales in Ohio and West Virginia, USA.</title>
        <authorList>
            <person name="Wrighton K."/>
        </authorList>
    </citation>
    <scope>NUCLEOTIDE SEQUENCE [LARGE SCALE GENOMIC DNA]</scope>
    <source>
        <strain evidence="1 2">MSL 7</strain>
    </source>
</reference>
<gene>
    <name evidence="1" type="ORF">C7957_1451</name>
</gene>
<dbReference type="InterPro" id="IPR046653">
    <property type="entry name" value="DUF6765"/>
</dbReference>
<dbReference type="EMBL" id="SNXX01000045">
    <property type="protein sequence ID" value="TDP83056.1"/>
    <property type="molecule type" value="Genomic_DNA"/>
</dbReference>
<name>A0A4R6RBP2_9FIRM</name>
<dbReference type="Pfam" id="PF20551">
    <property type="entry name" value="DUF6765"/>
    <property type="match status" value="1"/>
</dbReference>